<dbReference type="EMBL" id="JBHSEP010000010">
    <property type="protein sequence ID" value="MFC4599621.1"/>
    <property type="molecule type" value="Genomic_DNA"/>
</dbReference>
<dbReference type="PANTHER" id="PTHR42832:SF2">
    <property type="entry name" value="ASPARTATE TRANSAMINASE"/>
    <property type="match status" value="1"/>
</dbReference>
<evidence type="ECO:0000313" key="6">
    <source>
        <dbReference type="Proteomes" id="UP001596028"/>
    </source>
</evidence>
<proteinExistence type="predicted"/>
<dbReference type="CDD" id="cd00609">
    <property type="entry name" value="AAT_like"/>
    <property type="match status" value="1"/>
</dbReference>
<dbReference type="Proteomes" id="UP001596028">
    <property type="component" value="Unassembled WGS sequence"/>
</dbReference>
<dbReference type="SUPFAM" id="SSF53383">
    <property type="entry name" value="PLP-dependent transferases"/>
    <property type="match status" value="1"/>
</dbReference>
<evidence type="ECO:0000259" key="4">
    <source>
        <dbReference type="Pfam" id="PF00155"/>
    </source>
</evidence>
<dbReference type="Gene3D" id="3.90.1150.10">
    <property type="entry name" value="Aspartate Aminotransferase, domain 1"/>
    <property type="match status" value="1"/>
</dbReference>
<comment type="caution">
    <text evidence="5">The sequence shown here is derived from an EMBL/GenBank/DDBJ whole genome shotgun (WGS) entry which is preliminary data.</text>
</comment>
<gene>
    <name evidence="5" type="ORF">ACFO3S_15320</name>
</gene>
<feature type="domain" description="Aminotransferase class I/classII large" evidence="4">
    <location>
        <begin position="36"/>
        <end position="385"/>
    </location>
</feature>
<keyword evidence="3" id="KW-0808">Transferase</keyword>
<dbReference type="InterPro" id="IPR015422">
    <property type="entry name" value="PyrdxlP-dep_Trfase_small"/>
</dbReference>
<reference evidence="6" key="1">
    <citation type="journal article" date="2019" name="Int. J. Syst. Evol. Microbiol.">
        <title>The Global Catalogue of Microorganisms (GCM) 10K type strain sequencing project: providing services to taxonomists for standard genome sequencing and annotation.</title>
        <authorList>
            <consortium name="The Broad Institute Genomics Platform"/>
            <consortium name="The Broad Institute Genome Sequencing Center for Infectious Disease"/>
            <person name="Wu L."/>
            <person name="Ma J."/>
        </authorList>
    </citation>
    <scope>NUCLEOTIDE SEQUENCE [LARGE SCALE GENOMIC DNA]</scope>
    <source>
        <strain evidence="6">CCUG 49571</strain>
    </source>
</reference>
<comment type="cofactor">
    <cofactor evidence="1">
        <name>pyridoxal 5'-phosphate</name>
        <dbReference type="ChEBI" id="CHEBI:597326"/>
    </cofactor>
</comment>
<dbReference type="Gene3D" id="3.40.640.10">
    <property type="entry name" value="Type I PLP-dependent aspartate aminotransferase-like (Major domain)"/>
    <property type="match status" value="1"/>
</dbReference>
<dbReference type="InterPro" id="IPR015424">
    <property type="entry name" value="PyrdxlP-dep_Trfase"/>
</dbReference>
<dbReference type="RefSeq" id="WP_378097755.1">
    <property type="nucleotide sequence ID" value="NZ_JBHSEP010000010.1"/>
</dbReference>
<dbReference type="GO" id="GO:0008483">
    <property type="term" value="F:transaminase activity"/>
    <property type="evidence" value="ECO:0007669"/>
    <property type="project" value="UniProtKB-KW"/>
</dbReference>
<dbReference type="InterPro" id="IPR004839">
    <property type="entry name" value="Aminotransferase_I/II_large"/>
</dbReference>
<dbReference type="InterPro" id="IPR015421">
    <property type="entry name" value="PyrdxlP-dep_Trfase_major"/>
</dbReference>
<accession>A0ABV9FCD9</accession>
<keyword evidence="2 5" id="KW-0032">Aminotransferase</keyword>
<dbReference type="InterPro" id="IPR050881">
    <property type="entry name" value="LL-DAP_aminotransferase"/>
</dbReference>
<organism evidence="5 6">
    <name type="scientific">Cohnella hongkongensis</name>
    <dbReference type="NCBI Taxonomy" id="178337"/>
    <lineage>
        <taxon>Bacteria</taxon>
        <taxon>Bacillati</taxon>
        <taxon>Bacillota</taxon>
        <taxon>Bacilli</taxon>
        <taxon>Bacillales</taxon>
        <taxon>Paenibacillaceae</taxon>
        <taxon>Cohnella</taxon>
    </lineage>
</organism>
<name>A0ABV9FCD9_9BACL</name>
<sequence>MKELKVRARKLDRLGSAIFSEVAGWKREAQEQGLRVISLDIGSPDRPPDEKLREVLASSSLRSDAYRYPGTEGTAAFRETVAKWFGHRFGVELDWRNEILSLMGTQDGLAHLPLAVADPGDAALLPDPGYPVYGAGLAVAGVEPVPLPLLEENGYLPDFEAVPQTVWDKVKFMILNYPSNPLSATADLAFFERAVHTARKQGVLLVHDNAYSEMAFDGFRPPSVLEIPGALDVAVEFHSLSKSFHLAGTRLGFAVGNREAIASLRDLKSNIDFGVFLGAQEAGIAALETDIRAPKPISGLYERRRDVFVRALREQGWNVSSPQATMFLWARVPEGWASRSFSQALLAATGVASIPGRAFGEQGEGFVRLALVEEEDVLEEAAKRIGEFVRTTEPRK</sequence>
<dbReference type="PANTHER" id="PTHR42832">
    <property type="entry name" value="AMINO ACID AMINOTRANSFERASE"/>
    <property type="match status" value="1"/>
</dbReference>
<protein>
    <submittedName>
        <fullName evidence="5">Aminotransferase class I/II-fold pyridoxal phosphate-dependent enzyme</fullName>
    </submittedName>
</protein>
<keyword evidence="6" id="KW-1185">Reference proteome</keyword>
<evidence type="ECO:0000256" key="2">
    <source>
        <dbReference type="ARBA" id="ARBA00022576"/>
    </source>
</evidence>
<evidence type="ECO:0000256" key="1">
    <source>
        <dbReference type="ARBA" id="ARBA00001933"/>
    </source>
</evidence>
<evidence type="ECO:0000313" key="5">
    <source>
        <dbReference type="EMBL" id="MFC4599621.1"/>
    </source>
</evidence>
<evidence type="ECO:0000256" key="3">
    <source>
        <dbReference type="ARBA" id="ARBA00022679"/>
    </source>
</evidence>
<dbReference type="Pfam" id="PF00155">
    <property type="entry name" value="Aminotran_1_2"/>
    <property type="match status" value="1"/>
</dbReference>